<feature type="binding site" evidence="11">
    <location>
        <position position="255"/>
    </location>
    <ligand>
        <name>L-glutamine</name>
        <dbReference type="ChEBI" id="CHEBI:58359"/>
    </ligand>
</feature>
<dbReference type="PRINTS" id="PR00097">
    <property type="entry name" value="ANTSNTHASEII"/>
</dbReference>
<protein>
    <recommendedName>
        <fullName evidence="11">Carbamoyl phosphate synthase small chain</fullName>
        <ecNumber evidence="11">6.3.5.5</ecNumber>
    </recommendedName>
    <alternativeName>
        <fullName evidence="11">Carbamoyl phosphate synthetase glutamine chain</fullName>
    </alternativeName>
</protein>
<evidence type="ECO:0000256" key="5">
    <source>
        <dbReference type="ARBA" id="ARBA00022741"/>
    </source>
</evidence>
<comment type="catalytic activity">
    <reaction evidence="9 11">
        <text>hydrogencarbonate + L-glutamine + 2 ATP + H2O = carbamoyl phosphate + L-glutamate + 2 ADP + phosphate + 2 H(+)</text>
        <dbReference type="Rhea" id="RHEA:18633"/>
        <dbReference type="ChEBI" id="CHEBI:15377"/>
        <dbReference type="ChEBI" id="CHEBI:15378"/>
        <dbReference type="ChEBI" id="CHEBI:17544"/>
        <dbReference type="ChEBI" id="CHEBI:29985"/>
        <dbReference type="ChEBI" id="CHEBI:30616"/>
        <dbReference type="ChEBI" id="CHEBI:43474"/>
        <dbReference type="ChEBI" id="CHEBI:58228"/>
        <dbReference type="ChEBI" id="CHEBI:58359"/>
        <dbReference type="ChEBI" id="CHEBI:456216"/>
        <dbReference type="EC" id="6.3.5.5"/>
    </reaction>
</comment>
<keyword evidence="6 11" id="KW-0067">ATP-binding</keyword>
<comment type="pathway">
    <text evidence="2 11">Amino-acid biosynthesis; L-arginine biosynthesis; carbamoyl phosphate from bicarbonate: step 1/1.</text>
</comment>
<comment type="similarity">
    <text evidence="3 11">Belongs to the CarA family.</text>
</comment>
<evidence type="ECO:0000256" key="7">
    <source>
        <dbReference type="ARBA" id="ARBA00022962"/>
    </source>
</evidence>
<feature type="active site" description="Nucleophile" evidence="11">
    <location>
        <position position="254"/>
    </location>
</feature>
<evidence type="ECO:0000313" key="14">
    <source>
        <dbReference type="Proteomes" id="UP000252147"/>
    </source>
</evidence>
<dbReference type="AlphaFoldDB" id="A0A368BMY7"/>
<feature type="domain" description="Carbamoyl-phosphate synthase small subunit N-terminal" evidence="12">
    <location>
        <begin position="3"/>
        <end position="133"/>
    </location>
</feature>
<feature type="region of interest" description="CPSase" evidence="11">
    <location>
        <begin position="1"/>
        <end position="177"/>
    </location>
</feature>
<keyword evidence="11" id="KW-0055">Arginine biosynthesis</keyword>
<dbReference type="EMBL" id="QOPD01000002">
    <property type="protein sequence ID" value="RCL38678.1"/>
    <property type="molecule type" value="Genomic_DNA"/>
</dbReference>
<sequence>MNFPATLQLENGIKLNGIGHGAKKVGVGEVVFNTAITGYQEILTDPSYDGQIITFTYPHIGNTGINAEDNESATISARGLIVKNFCEQPSNWRADRTLNDFLLQQNVICISDIDTRYLTKLLRDEGCKIGAIYPSKEINDEEASFEIKKFGKIEDHNLIENVAVKKSYTYAKASNSPKVIALDFGVKENILRILKNKGAEIIVVPSTTSAKDIQKLSPDGIFLSNGPGDPNVLPDVVSQIKEMMDLNLPIFGICLGHQLMSLAYGLSITKMPFGHHGANHPVHDLKNNVVYITSQNHNFAVANIANKSDLNVTHISLFDNSIQGIEHLEQPFYSIQCHPEASPGPREFENMFDRFFEEMNAKKK</sequence>
<dbReference type="PROSITE" id="PS51273">
    <property type="entry name" value="GATASE_TYPE_1"/>
    <property type="match status" value="1"/>
</dbReference>
<dbReference type="InterPro" id="IPR050472">
    <property type="entry name" value="Anth_synth/Amidotransfase"/>
</dbReference>
<evidence type="ECO:0000256" key="8">
    <source>
        <dbReference type="ARBA" id="ARBA00022975"/>
    </source>
</evidence>
<evidence type="ECO:0000256" key="3">
    <source>
        <dbReference type="ARBA" id="ARBA00007800"/>
    </source>
</evidence>
<dbReference type="HAMAP" id="MF_01209">
    <property type="entry name" value="CPSase_S_chain"/>
    <property type="match status" value="1"/>
</dbReference>
<feature type="binding site" evidence="11">
    <location>
        <position position="299"/>
    </location>
    <ligand>
        <name>L-glutamine</name>
        <dbReference type="ChEBI" id="CHEBI:58359"/>
    </ligand>
</feature>
<keyword evidence="11" id="KW-0028">Amino-acid biosynthesis</keyword>
<dbReference type="InterPro" id="IPR029062">
    <property type="entry name" value="Class_I_gatase-like"/>
</dbReference>
<dbReference type="Proteomes" id="UP000252147">
    <property type="component" value="Unassembled WGS sequence"/>
</dbReference>
<feature type="active site" evidence="11">
    <location>
        <position position="340"/>
    </location>
</feature>
<dbReference type="CDD" id="cd01744">
    <property type="entry name" value="GATase1_CPSase"/>
    <property type="match status" value="1"/>
</dbReference>
<evidence type="ECO:0000313" key="13">
    <source>
        <dbReference type="EMBL" id="RCL38678.1"/>
    </source>
</evidence>
<dbReference type="InterPro" id="IPR036480">
    <property type="entry name" value="CarbP_synth_ssu_N_sf"/>
</dbReference>
<dbReference type="UniPathway" id="UPA00070">
    <property type="reaction ID" value="UER00115"/>
</dbReference>
<dbReference type="Gene3D" id="3.40.50.880">
    <property type="match status" value="1"/>
</dbReference>
<dbReference type="EC" id="6.3.5.5" evidence="11"/>
<reference evidence="13 14" key="1">
    <citation type="journal article" date="2018" name="Microbiome">
        <title>Fine metagenomic profile of the Mediterranean stratified and mixed water columns revealed by assembly and recruitment.</title>
        <authorList>
            <person name="Haro-Moreno J.M."/>
            <person name="Lopez-Perez M."/>
            <person name="De La Torre J.R."/>
            <person name="Picazo A."/>
            <person name="Camacho A."/>
            <person name="Rodriguez-Valera F."/>
        </authorList>
    </citation>
    <scope>NUCLEOTIDE SEQUENCE [LARGE SCALE GENOMIC DNA]</scope>
    <source>
        <strain evidence="13">MED-G83</strain>
    </source>
</reference>
<evidence type="ECO:0000256" key="11">
    <source>
        <dbReference type="HAMAP-Rule" id="MF_01209"/>
    </source>
</evidence>
<evidence type="ECO:0000256" key="6">
    <source>
        <dbReference type="ARBA" id="ARBA00022840"/>
    </source>
</evidence>
<name>A0A368BMY7_9GAMM</name>
<keyword evidence="8 11" id="KW-0665">Pyrimidine biosynthesis</keyword>
<dbReference type="InterPro" id="IPR035686">
    <property type="entry name" value="CPSase_GATase1"/>
</dbReference>
<evidence type="ECO:0000259" key="12">
    <source>
        <dbReference type="SMART" id="SM01097"/>
    </source>
</evidence>
<dbReference type="Pfam" id="PF00117">
    <property type="entry name" value="GATase"/>
    <property type="match status" value="1"/>
</dbReference>
<feature type="binding site" evidence="11">
    <location>
        <position position="258"/>
    </location>
    <ligand>
        <name>L-glutamine</name>
        <dbReference type="ChEBI" id="CHEBI:58359"/>
    </ligand>
</feature>
<dbReference type="Gene3D" id="3.50.30.20">
    <property type="entry name" value="Carbamoyl-phosphate synthase small subunit, N-terminal domain"/>
    <property type="match status" value="1"/>
</dbReference>
<evidence type="ECO:0000256" key="2">
    <source>
        <dbReference type="ARBA" id="ARBA00005077"/>
    </source>
</evidence>
<dbReference type="Pfam" id="PF00988">
    <property type="entry name" value="CPSase_sm_chain"/>
    <property type="match status" value="1"/>
</dbReference>
<dbReference type="GO" id="GO:0006207">
    <property type="term" value="P:'de novo' pyrimidine nucleobase biosynthetic process"/>
    <property type="evidence" value="ECO:0007669"/>
    <property type="project" value="InterPro"/>
</dbReference>
<comment type="pathway">
    <text evidence="1 11">Pyrimidine metabolism; UMP biosynthesis via de novo pathway; (S)-dihydroorotate from bicarbonate: step 1/3.</text>
</comment>
<proteinExistence type="inferred from homology"/>
<comment type="caution">
    <text evidence="11">Lacks conserved residue(s) required for the propagation of feature annotation.</text>
</comment>
<dbReference type="SMART" id="SM01097">
    <property type="entry name" value="CPSase_sm_chain"/>
    <property type="match status" value="1"/>
</dbReference>
<dbReference type="SUPFAM" id="SSF52317">
    <property type="entry name" value="Class I glutamine amidotransferase-like"/>
    <property type="match status" value="1"/>
</dbReference>
<dbReference type="InterPro" id="IPR017926">
    <property type="entry name" value="GATASE"/>
</dbReference>
<dbReference type="NCBIfam" id="TIGR01368">
    <property type="entry name" value="CPSaseIIsmall"/>
    <property type="match status" value="1"/>
</dbReference>
<dbReference type="SUPFAM" id="SSF52021">
    <property type="entry name" value="Carbamoyl phosphate synthetase, small subunit N-terminal domain"/>
    <property type="match status" value="1"/>
</dbReference>
<comment type="subunit">
    <text evidence="11">Composed of two chains; the small (or glutamine) chain promotes the hydrolysis of glutamine to ammonia, which is used by the large (or ammonia) chain to synthesize carbamoyl phosphate. Tetramer of heterodimers (alpha,beta)4.</text>
</comment>
<dbReference type="GO" id="GO:0004088">
    <property type="term" value="F:carbamoyl-phosphate synthase (glutamine-hydrolyzing) activity"/>
    <property type="evidence" value="ECO:0007669"/>
    <property type="project" value="UniProtKB-UniRule"/>
</dbReference>
<feature type="binding site" evidence="11">
    <location>
        <position position="47"/>
    </location>
    <ligand>
        <name>L-glutamine</name>
        <dbReference type="ChEBI" id="CHEBI:58359"/>
    </ligand>
</feature>
<keyword evidence="4 11" id="KW-0436">Ligase</keyword>
<evidence type="ECO:0000256" key="9">
    <source>
        <dbReference type="ARBA" id="ARBA00048816"/>
    </source>
</evidence>
<feature type="binding site" evidence="11">
    <location>
        <position position="296"/>
    </location>
    <ligand>
        <name>L-glutamine</name>
        <dbReference type="ChEBI" id="CHEBI:58359"/>
    </ligand>
</feature>
<dbReference type="GO" id="GO:0044205">
    <property type="term" value="P:'de novo' UMP biosynthetic process"/>
    <property type="evidence" value="ECO:0007669"/>
    <property type="project" value="UniProtKB-UniRule"/>
</dbReference>
<feature type="binding site" evidence="11">
    <location>
        <position position="228"/>
    </location>
    <ligand>
        <name>L-glutamine</name>
        <dbReference type="ChEBI" id="CHEBI:58359"/>
    </ligand>
</feature>
<dbReference type="GO" id="GO:0006526">
    <property type="term" value="P:L-arginine biosynthetic process"/>
    <property type="evidence" value="ECO:0007669"/>
    <property type="project" value="UniProtKB-UniRule"/>
</dbReference>
<dbReference type="InterPro" id="IPR006274">
    <property type="entry name" value="CarbamoylP_synth_ssu"/>
</dbReference>
<comment type="caution">
    <text evidence="13">The sequence shown here is derived from an EMBL/GenBank/DDBJ whole genome shotgun (WGS) entry which is preliminary data.</text>
</comment>
<organism evidence="13 14">
    <name type="scientific">SAR86 cluster bacterium</name>
    <dbReference type="NCBI Taxonomy" id="2030880"/>
    <lineage>
        <taxon>Bacteria</taxon>
        <taxon>Pseudomonadati</taxon>
        <taxon>Pseudomonadota</taxon>
        <taxon>Gammaproteobacteria</taxon>
        <taxon>SAR86 cluster</taxon>
    </lineage>
</organism>
<accession>A0A368BMY7</accession>
<dbReference type="FunFam" id="3.50.30.20:FF:000001">
    <property type="entry name" value="Carbamoyl-phosphate synthase small chain"/>
    <property type="match status" value="1"/>
</dbReference>
<comment type="function">
    <text evidence="11">Small subunit of the glutamine-dependent carbamoyl phosphate synthetase (CPSase). CPSase catalyzes the formation of carbamoyl phosphate from the ammonia moiety of glutamine, carbonate, and phosphate donated by ATP, constituting the first step of 2 biosynthetic pathways, one leading to arginine and/or urea and the other to pyrimidine nucleotides. The small subunit (glutamine amidotransferase) binds and cleaves glutamine to supply the large subunit with the substrate ammonia.</text>
</comment>
<feature type="active site" evidence="11">
    <location>
        <position position="338"/>
    </location>
</feature>
<keyword evidence="7 11" id="KW-0315">Glutamine amidotransferase</keyword>
<dbReference type="InterPro" id="IPR002474">
    <property type="entry name" value="CarbamoylP_synth_ssu_N"/>
</dbReference>
<dbReference type="PRINTS" id="PR00099">
    <property type="entry name" value="CPSGATASE"/>
</dbReference>
<evidence type="ECO:0000256" key="1">
    <source>
        <dbReference type="ARBA" id="ARBA00004812"/>
    </source>
</evidence>
<dbReference type="PANTHER" id="PTHR43418">
    <property type="entry name" value="MULTIFUNCTIONAL TRYPTOPHAN BIOSYNTHESIS PROTEIN-RELATED"/>
    <property type="match status" value="1"/>
</dbReference>
<comment type="catalytic activity">
    <reaction evidence="10 11">
        <text>L-glutamine + H2O = L-glutamate + NH4(+)</text>
        <dbReference type="Rhea" id="RHEA:15889"/>
        <dbReference type="ChEBI" id="CHEBI:15377"/>
        <dbReference type="ChEBI" id="CHEBI:28938"/>
        <dbReference type="ChEBI" id="CHEBI:29985"/>
        <dbReference type="ChEBI" id="CHEBI:58359"/>
    </reaction>
</comment>
<evidence type="ECO:0000256" key="4">
    <source>
        <dbReference type="ARBA" id="ARBA00022598"/>
    </source>
</evidence>
<keyword evidence="5 11" id="KW-0547">Nucleotide-binding</keyword>
<dbReference type="GO" id="GO:0005524">
    <property type="term" value="F:ATP binding"/>
    <property type="evidence" value="ECO:0007669"/>
    <property type="project" value="UniProtKB-UniRule"/>
</dbReference>
<feature type="binding site" evidence="11">
    <location>
        <position position="226"/>
    </location>
    <ligand>
        <name>L-glutamine</name>
        <dbReference type="ChEBI" id="CHEBI:58359"/>
    </ligand>
</feature>
<gene>
    <name evidence="11" type="primary">carA</name>
    <name evidence="13" type="ORF">DBW97_01300</name>
</gene>
<evidence type="ECO:0000256" key="10">
    <source>
        <dbReference type="ARBA" id="ARBA00049285"/>
    </source>
</evidence>
<dbReference type="GO" id="GO:0006541">
    <property type="term" value="P:glutamine metabolic process"/>
    <property type="evidence" value="ECO:0007669"/>
    <property type="project" value="InterPro"/>
</dbReference>
<dbReference type="GO" id="GO:0004359">
    <property type="term" value="F:glutaminase activity"/>
    <property type="evidence" value="ECO:0007669"/>
    <property type="project" value="RHEA"/>
</dbReference>
<dbReference type="UniPathway" id="UPA00068">
    <property type="reaction ID" value="UER00171"/>
</dbReference>
<dbReference type="PANTHER" id="PTHR43418:SF7">
    <property type="entry name" value="CARBAMOYL-PHOSPHATE SYNTHASE SMALL CHAIN"/>
    <property type="match status" value="1"/>
</dbReference>
<dbReference type="PRINTS" id="PR00096">
    <property type="entry name" value="GATASE"/>
</dbReference>
<dbReference type="NCBIfam" id="NF009475">
    <property type="entry name" value="PRK12838.1"/>
    <property type="match status" value="1"/>
</dbReference>